<feature type="transmembrane region" description="Helical" evidence="6">
    <location>
        <begin position="254"/>
        <end position="270"/>
    </location>
</feature>
<evidence type="ECO:0000259" key="7">
    <source>
        <dbReference type="Pfam" id="PF00892"/>
    </source>
</evidence>
<dbReference type="InterPro" id="IPR050638">
    <property type="entry name" value="AA-Vitamin_Transporters"/>
</dbReference>
<reference evidence="9" key="1">
    <citation type="submission" date="2017-01" db="EMBL/GenBank/DDBJ databases">
        <authorList>
            <person name="Varghese N."/>
            <person name="Submissions S."/>
        </authorList>
    </citation>
    <scope>NUCLEOTIDE SEQUENCE [LARGE SCALE GENOMIC DNA]</scope>
    <source>
        <strain evidence="9">ATCC 51758</strain>
    </source>
</reference>
<feature type="domain" description="EamA" evidence="7">
    <location>
        <begin position="11"/>
        <end position="144"/>
    </location>
</feature>
<organism evidence="8 9">
    <name type="scientific">Aromatoleum tolulyticum</name>
    <dbReference type="NCBI Taxonomy" id="34027"/>
    <lineage>
        <taxon>Bacteria</taxon>
        <taxon>Pseudomonadati</taxon>
        <taxon>Pseudomonadota</taxon>
        <taxon>Betaproteobacteria</taxon>
        <taxon>Rhodocyclales</taxon>
        <taxon>Rhodocyclaceae</taxon>
        <taxon>Aromatoleum</taxon>
    </lineage>
</organism>
<evidence type="ECO:0000313" key="8">
    <source>
        <dbReference type="EMBL" id="SIP91538.1"/>
    </source>
</evidence>
<feature type="transmembrane region" description="Helical" evidence="6">
    <location>
        <begin position="43"/>
        <end position="60"/>
    </location>
</feature>
<dbReference type="AlphaFoldDB" id="A0A1N6NHE7"/>
<dbReference type="Pfam" id="PF00892">
    <property type="entry name" value="EamA"/>
    <property type="match status" value="2"/>
</dbReference>
<feature type="transmembrane region" description="Helical" evidence="6">
    <location>
        <begin position="128"/>
        <end position="149"/>
    </location>
</feature>
<accession>A0A1N6NHE7</accession>
<evidence type="ECO:0000256" key="3">
    <source>
        <dbReference type="ARBA" id="ARBA00022692"/>
    </source>
</evidence>
<feature type="domain" description="EamA" evidence="7">
    <location>
        <begin position="157"/>
        <end position="293"/>
    </location>
</feature>
<keyword evidence="4 6" id="KW-1133">Transmembrane helix</keyword>
<evidence type="ECO:0000256" key="5">
    <source>
        <dbReference type="ARBA" id="ARBA00023136"/>
    </source>
</evidence>
<dbReference type="InterPro" id="IPR037185">
    <property type="entry name" value="EmrE-like"/>
</dbReference>
<dbReference type="OrthoDB" id="184388at2"/>
<dbReference type="EMBL" id="FTMD01000001">
    <property type="protein sequence ID" value="SIP91538.1"/>
    <property type="molecule type" value="Genomic_DNA"/>
</dbReference>
<dbReference type="STRING" id="34027.SAMN05421829_101307"/>
<proteinExistence type="inferred from homology"/>
<sequence length="299" mass="31785">MPPLRPHLDRLAISMMVVLCSIWGLQQAAIKITNVGISPLWQAGWRSAGATLLILLWARLRGVRLAEPDGTLAPGIIAGVLFAAEFALIFAALQYTTASRGVIFLYTAPFMVAIGAVWLLPHEHMRRAQWVGMALAFVGVLVLFGEGLLEPSGKAWIGDLMMLGAAVAWAATTLTVKVSPLARASAEKTLLYQLGVSALTLTPLSLALGEVGVFAADARVWTAFAFQTVIVAAASYLAWFWLISQYPATRLSSFSFLTPVMGVLAGVVVLGEAMTAAIWLALVFVGAGIWIANRPAPAA</sequence>
<comment type="similarity">
    <text evidence="2">Belongs to the EamA transporter family.</text>
</comment>
<feature type="transmembrane region" description="Helical" evidence="6">
    <location>
        <begin position="276"/>
        <end position="293"/>
    </location>
</feature>
<dbReference type="PANTHER" id="PTHR32322">
    <property type="entry name" value="INNER MEMBRANE TRANSPORTER"/>
    <property type="match status" value="1"/>
</dbReference>
<dbReference type="RefSeq" id="WP_076600330.1">
    <property type="nucleotide sequence ID" value="NZ_FTMD01000001.1"/>
</dbReference>
<dbReference type="InterPro" id="IPR000620">
    <property type="entry name" value="EamA_dom"/>
</dbReference>
<keyword evidence="5 6" id="KW-0472">Membrane</keyword>
<dbReference type="Proteomes" id="UP000186819">
    <property type="component" value="Unassembled WGS sequence"/>
</dbReference>
<keyword evidence="9" id="KW-1185">Reference proteome</keyword>
<feature type="transmembrane region" description="Helical" evidence="6">
    <location>
        <begin position="155"/>
        <end position="178"/>
    </location>
</feature>
<dbReference type="PANTHER" id="PTHR32322:SF2">
    <property type="entry name" value="EAMA DOMAIN-CONTAINING PROTEIN"/>
    <property type="match status" value="1"/>
</dbReference>
<gene>
    <name evidence="8" type="ORF">SAMN05421829_101307</name>
</gene>
<feature type="transmembrane region" description="Helical" evidence="6">
    <location>
        <begin position="220"/>
        <end position="242"/>
    </location>
</feature>
<feature type="transmembrane region" description="Helical" evidence="6">
    <location>
        <begin position="72"/>
        <end position="95"/>
    </location>
</feature>
<feature type="transmembrane region" description="Helical" evidence="6">
    <location>
        <begin position="190"/>
        <end position="208"/>
    </location>
</feature>
<protein>
    <submittedName>
        <fullName evidence="8">Permease of the drug/metabolite transporter (DMT) superfamily</fullName>
    </submittedName>
</protein>
<keyword evidence="3 6" id="KW-0812">Transmembrane</keyword>
<name>A0A1N6NHE7_9RHOO</name>
<evidence type="ECO:0000313" key="9">
    <source>
        <dbReference type="Proteomes" id="UP000186819"/>
    </source>
</evidence>
<dbReference type="GO" id="GO:0016020">
    <property type="term" value="C:membrane"/>
    <property type="evidence" value="ECO:0007669"/>
    <property type="project" value="UniProtKB-SubCell"/>
</dbReference>
<feature type="transmembrane region" description="Helical" evidence="6">
    <location>
        <begin position="101"/>
        <end position="121"/>
    </location>
</feature>
<evidence type="ECO:0000256" key="1">
    <source>
        <dbReference type="ARBA" id="ARBA00004141"/>
    </source>
</evidence>
<evidence type="ECO:0000256" key="4">
    <source>
        <dbReference type="ARBA" id="ARBA00022989"/>
    </source>
</evidence>
<comment type="subcellular location">
    <subcellularLocation>
        <location evidence="1">Membrane</location>
        <topology evidence="1">Multi-pass membrane protein</topology>
    </subcellularLocation>
</comment>
<dbReference type="SUPFAM" id="SSF103481">
    <property type="entry name" value="Multidrug resistance efflux transporter EmrE"/>
    <property type="match status" value="2"/>
</dbReference>
<evidence type="ECO:0000256" key="6">
    <source>
        <dbReference type="SAM" id="Phobius"/>
    </source>
</evidence>
<evidence type="ECO:0000256" key="2">
    <source>
        <dbReference type="ARBA" id="ARBA00007362"/>
    </source>
</evidence>